<dbReference type="GeneID" id="92823403"/>
<dbReference type="RefSeq" id="WP_005333406.1">
    <property type="nucleotide sequence ID" value="NZ_CYXT01000001.1"/>
</dbReference>
<gene>
    <name evidence="2" type="ORF">ERS852425_00100</name>
</gene>
<evidence type="ECO:0000259" key="1">
    <source>
        <dbReference type="Pfam" id="PF12645"/>
    </source>
</evidence>
<name>A0A173QWR2_ANAHA</name>
<accession>A0A173QWR2</accession>
<proteinExistence type="predicted"/>
<feature type="domain" description="Helix-turn-helix conjugative transposon-like" evidence="1">
    <location>
        <begin position="5"/>
        <end position="58"/>
    </location>
</feature>
<evidence type="ECO:0000313" key="2">
    <source>
        <dbReference type="EMBL" id="CUM70052.1"/>
    </source>
</evidence>
<evidence type="ECO:0000313" key="3">
    <source>
        <dbReference type="Proteomes" id="UP000095598"/>
    </source>
</evidence>
<dbReference type="EMBL" id="CYXT01000001">
    <property type="protein sequence ID" value="CUM70052.1"/>
    <property type="molecule type" value="Genomic_DNA"/>
</dbReference>
<dbReference type="Pfam" id="PF12645">
    <property type="entry name" value="HTH_16"/>
    <property type="match status" value="1"/>
</dbReference>
<sequence>MNFERLLLKAKEGNADAVLKILEIYKPLLIKNAIVNGRFDEDLYQELVSTLLQCIQRFQIIE</sequence>
<dbReference type="InterPro" id="IPR024760">
    <property type="entry name" value="HTH_dom_conjug_TS-like"/>
</dbReference>
<protein>
    <submittedName>
        <fullName evidence="2">Helix-turn-helix domain</fullName>
    </submittedName>
</protein>
<reference evidence="2 3" key="1">
    <citation type="submission" date="2015-09" db="EMBL/GenBank/DDBJ databases">
        <authorList>
            <consortium name="Pathogen Informatics"/>
        </authorList>
    </citation>
    <scope>NUCLEOTIDE SEQUENCE [LARGE SCALE GENOMIC DNA]</scope>
    <source>
        <strain evidence="2 3">2789STDY5608868</strain>
    </source>
</reference>
<dbReference type="Proteomes" id="UP000095598">
    <property type="component" value="Unassembled WGS sequence"/>
</dbReference>
<dbReference type="AlphaFoldDB" id="A0A173QWR2"/>
<organism evidence="2 3">
    <name type="scientific">Anaerostipes hadrus</name>
    <dbReference type="NCBI Taxonomy" id="649756"/>
    <lineage>
        <taxon>Bacteria</taxon>
        <taxon>Bacillati</taxon>
        <taxon>Bacillota</taxon>
        <taxon>Clostridia</taxon>
        <taxon>Lachnospirales</taxon>
        <taxon>Lachnospiraceae</taxon>
        <taxon>Anaerostipes</taxon>
    </lineage>
</organism>